<evidence type="ECO:0000313" key="1">
    <source>
        <dbReference type="EMBL" id="KAI0049672.1"/>
    </source>
</evidence>
<name>A0ACB8S0N1_9AGAM</name>
<accession>A0ACB8S0N1</accession>
<proteinExistence type="predicted"/>
<dbReference type="EMBL" id="MU275870">
    <property type="protein sequence ID" value="KAI0049672.1"/>
    <property type="molecule type" value="Genomic_DNA"/>
</dbReference>
<reference evidence="1" key="2">
    <citation type="journal article" date="2022" name="New Phytol.">
        <title>Evolutionary transition to the ectomycorrhizal habit in the genomes of a hyperdiverse lineage of mushroom-forming fungi.</title>
        <authorList>
            <person name="Looney B."/>
            <person name="Miyauchi S."/>
            <person name="Morin E."/>
            <person name="Drula E."/>
            <person name="Courty P.E."/>
            <person name="Kohler A."/>
            <person name="Kuo A."/>
            <person name="LaButti K."/>
            <person name="Pangilinan J."/>
            <person name="Lipzen A."/>
            <person name="Riley R."/>
            <person name="Andreopoulos W."/>
            <person name="He G."/>
            <person name="Johnson J."/>
            <person name="Nolan M."/>
            <person name="Tritt A."/>
            <person name="Barry K.W."/>
            <person name="Grigoriev I.V."/>
            <person name="Nagy L.G."/>
            <person name="Hibbett D."/>
            <person name="Henrissat B."/>
            <person name="Matheny P.B."/>
            <person name="Labbe J."/>
            <person name="Martin F.M."/>
        </authorList>
    </citation>
    <scope>NUCLEOTIDE SEQUENCE</scope>
    <source>
        <strain evidence="1">FP105234-sp</strain>
    </source>
</reference>
<protein>
    <submittedName>
        <fullName evidence="1">Uncharacterized protein</fullName>
    </submittedName>
</protein>
<keyword evidence="2" id="KW-1185">Reference proteome</keyword>
<evidence type="ECO:0000313" key="2">
    <source>
        <dbReference type="Proteomes" id="UP000814033"/>
    </source>
</evidence>
<gene>
    <name evidence="1" type="ORF">FA95DRAFT_815928</name>
</gene>
<comment type="caution">
    <text evidence="1">The sequence shown here is derived from an EMBL/GenBank/DDBJ whole genome shotgun (WGS) entry which is preliminary data.</text>
</comment>
<organism evidence="1 2">
    <name type="scientific">Auriscalpium vulgare</name>
    <dbReference type="NCBI Taxonomy" id="40419"/>
    <lineage>
        <taxon>Eukaryota</taxon>
        <taxon>Fungi</taxon>
        <taxon>Dikarya</taxon>
        <taxon>Basidiomycota</taxon>
        <taxon>Agaricomycotina</taxon>
        <taxon>Agaricomycetes</taxon>
        <taxon>Russulales</taxon>
        <taxon>Auriscalpiaceae</taxon>
        <taxon>Auriscalpium</taxon>
    </lineage>
</organism>
<reference evidence="1" key="1">
    <citation type="submission" date="2021-02" db="EMBL/GenBank/DDBJ databases">
        <authorList>
            <consortium name="DOE Joint Genome Institute"/>
            <person name="Ahrendt S."/>
            <person name="Looney B.P."/>
            <person name="Miyauchi S."/>
            <person name="Morin E."/>
            <person name="Drula E."/>
            <person name="Courty P.E."/>
            <person name="Chicoki N."/>
            <person name="Fauchery L."/>
            <person name="Kohler A."/>
            <person name="Kuo A."/>
            <person name="Labutti K."/>
            <person name="Pangilinan J."/>
            <person name="Lipzen A."/>
            <person name="Riley R."/>
            <person name="Andreopoulos W."/>
            <person name="He G."/>
            <person name="Johnson J."/>
            <person name="Barry K.W."/>
            <person name="Grigoriev I.V."/>
            <person name="Nagy L."/>
            <person name="Hibbett D."/>
            <person name="Henrissat B."/>
            <person name="Matheny P.B."/>
            <person name="Labbe J."/>
            <person name="Martin F."/>
        </authorList>
    </citation>
    <scope>NUCLEOTIDE SEQUENCE</scope>
    <source>
        <strain evidence="1">FP105234-sp</strain>
    </source>
</reference>
<dbReference type="Proteomes" id="UP000814033">
    <property type="component" value="Unassembled WGS sequence"/>
</dbReference>
<sequence length="434" mass="48525">MVGQSVAVARVLARPVRPARAFRQRRAARPPTLTPPSSTVSSSMAKKRKRAQREQEVDEYVDPVSSPAGPEEDELPQVPQPDAVEPEDVEQPSDKELEIWETFKEEYHETFEMLPLYLHRSYTLLRELDQQAMKHYNDILPSVMSYIQLRQSLAGQKEVEAIPEHEDASQMKKEQDGSRHETSGHVSREDSVWAPSSWAVSQRASHPPDEPASTIPLLQRISVLTEEALRASEEKASLAQAAQDSVDRHIRLLDQAIKEQETALAVGLRQGTHPSLLPDIVVPRLTRQRIVHSPIPGFDDVEDDGGSHPVEPAPKPSKKRKAARSHKKKGPAKDVGSNAAQGMTIKRLKLKVPPIAAVLEGDTNTPVDPNEPRYCYCGGVSYGDMVACDGENCQREWFHLACAALNELPASSEKWFCQDCQVKPERHSTRRRPR</sequence>